<name>A0A0E9VD73_ANGAN</name>
<dbReference type="EMBL" id="GBXM01033414">
    <property type="protein sequence ID" value="JAH75163.1"/>
    <property type="molecule type" value="Transcribed_RNA"/>
</dbReference>
<reference evidence="1" key="2">
    <citation type="journal article" date="2015" name="Fish Shellfish Immunol.">
        <title>Early steps in the European eel (Anguilla anguilla)-Vibrio vulnificus interaction in the gills: Role of the RtxA13 toxin.</title>
        <authorList>
            <person name="Callol A."/>
            <person name="Pajuelo D."/>
            <person name="Ebbesson L."/>
            <person name="Teles M."/>
            <person name="MacKenzie S."/>
            <person name="Amaro C."/>
        </authorList>
    </citation>
    <scope>NUCLEOTIDE SEQUENCE</scope>
</reference>
<evidence type="ECO:0000313" key="1">
    <source>
        <dbReference type="EMBL" id="JAH75163.1"/>
    </source>
</evidence>
<organism evidence="1">
    <name type="scientific">Anguilla anguilla</name>
    <name type="common">European freshwater eel</name>
    <name type="synonym">Muraena anguilla</name>
    <dbReference type="NCBI Taxonomy" id="7936"/>
    <lineage>
        <taxon>Eukaryota</taxon>
        <taxon>Metazoa</taxon>
        <taxon>Chordata</taxon>
        <taxon>Craniata</taxon>
        <taxon>Vertebrata</taxon>
        <taxon>Euteleostomi</taxon>
        <taxon>Actinopterygii</taxon>
        <taxon>Neopterygii</taxon>
        <taxon>Teleostei</taxon>
        <taxon>Anguilliformes</taxon>
        <taxon>Anguillidae</taxon>
        <taxon>Anguilla</taxon>
    </lineage>
</organism>
<sequence>MNLALSAAFTFCRKSGFLSTIGRLVWGMSA</sequence>
<reference evidence="1" key="1">
    <citation type="submission" date="2014-11" db="EMBL/GenBank/DDBJ databases">
        <authorList>
            <person name="Amaro Gonzalez C."/>
        </authorList>
    </citation>
    <scope>NUCLEOTIDE SEQUENCE</scope>
</reference>
<dbReference type="AlphaFoldDB" id="A0A0E9VD73"/>
<proteinExistence type="predicted"/>
<protein>
    <submittedName>
        <fullName evidence="1">Uncharacterized protein</fullName>
    </submittedName>
</protein>
<accession>A0A0E9VD73</accession>